<dbReference type="PROSITE" id="PS50965">
    <property type="entry name" value="NERD"/>
    <property type="match status" value="1"/>
</dbReference>
<dbReference type="eggNOG" id="COG0551">
    <property type="taxonomic scope" value="Bacteria"/>
</dbReference>
<gene>
    <name evidence="2" type="ORF">EL26_14655</name>
</gene>
<protein>
    <recommendedName>
        <fullName evidence="1">NERD domain-containing protein</fullName>
    </recommendedName>
</protein>
<dbReference type="Gene3D" id="3.30.65.10">
    <property type="entry name" value="Bacterial Topoisomerase I, domain 1"/>
    <property type="match status" value="1"/>
</dbReference>
<accession>A0A074M9L9</accession>
<reference evidence="2 3" key="1">
    <citation type="journal article" date="2013" name="Int. J. Syst. Evol. Microbiol.">
        <title>Tumebacillus flagellatus sp. nov., an alpha-amylase/pullulanase-producing bacterium isolated from cassava wastewater.</title>
        <authorList>
            <person name="Wang Q."/>
            <person name="Xie N."/>
            <person name="Qin Y."/>
            <person name="Shen N."/>
            <person name="Zhu J."/>
            <person name="Mi H."/>
            <person name="Huang R."/>
        </authorList>
    </citation>
    <scope>NUCLEOTIDE SEQUENCE [LARGE SCALE GENOMIC DNA]</scope>
    <source>
        <strain evidence="2 3">GST4</strain>
    </source>
</reference>
<dbReference type="SUPFAM" id="SSF57783">
    <property type="entry name" value="Zinc beta-ribbon"/>
    <property type="match status" value="1"/>
</dbReference>
<feature type="domain" description="NERD" evidence="1">
    <location>
        <begin position="28"/>
        <end position="151"/>
    </location>
</feature>
<evidence type="ECO:0000313" key="2">
    <source>
        <dbReference type="EMBL" id="KEO82622.1"/>
    </source>
</evidence>
<evidence type="ECO:0000313" key="3">
    <source>
        <dbReference type="Proteomes" id="UP000027931"/>
    </source>
</evidence>
<evidence type="ECO:0000259" key="1">
    <source>
        <dbReference type="PROSITE" id="PS50965"/>
    </source>
</evidence>
<organism evidence="2 3">
    <name type="scientific">Tumebacillus flagellatus</name>
    <dbReference type="NCBI Taxonomy" id="1157490"/>
    <lineage>
        <taxon>Bacteria</taxon>
        <taxon>Bacillati</taxon>
        <taxon>Bacillota</taxon>
        <taxon>Bacilli</taxon>
        <taxon>Bacillales</taxon>
        <taxon>Alicyclobacillaceae</taxon>
        <taxon>Tumebacillus</taxon>
    </lineage>
</organism>
<dbReference type="RefSeq" id="WP_038089931.1">
    <property type="nucleotide sequence ID" value="NZ_JMIR01000020.1"/>
</dbReference>
<dbReference type="Pfam" id="PF01396">
    <property type="entry name" value="Zn_ribbon_Top1"/>
    <property type="match status" value="1"/>
</dbReference>
<keyword evidence="3" id="KW-1185">Reference proteome</keyword>
<dbReference type="OrthoDB" id="5782056at2"/>
<sequence length="255" mass="29185">MFLLFFILLLIVCVPVLLQQRKRSQRRKGVIGEKLVRKELSRLDGVAYRSLHNLLLPRHQHEPGQQDKTTQIDHVIVSLYGIFVLETKDYGGTIYGDDRRAQWTQYLGSKKSNFKNPLHQNYGHVQALKHLLHDMGEIKMFNFVVFTGRAKLKIETAEDTDGEIFSVLELHRAIAKYKQPVLTPVQVAQIEERLKAANLDNRHTRKQHVQTIQAEKAAQEAKLQAGECPKCGSPLVDRQGKYGPFKGCSSYPKCR</sequence>
<dbReference type="Pfam" id="PF08378">
    <property type="entry name" value="NERD"/>
    <property type="match status" value="1"/>
</dbReference>
<dbReference type="GO" id="GO:0003677">
    <property type="term" value="F:DNA binding"/>
    <property type="evidence" value="ECO:0007669"/>
    <property type="project" value="InterPro"/>
</dbReference>
<dbReference type="GO" id="GO:0003916">
    <property type="term" value="F:DNA topoisomerase activity"/>
    <property type="evidence" value="ECO:0007669"/>
    <property type="project" value="InterPro"/>
</dbReference>
<proteinExistence type="predicted"/>
<dbReference type="GO" id="GO:0005694">
    <property type="term" value="C:chromosome"/>
    <property type="evidence" value="ECO:0007669"/>
    <property type="project" value="InterPro"/>
</dbReference>
<dbReference type="InterPro" id="IPR013498">
    <property type="entry name" value="Topo_IA_Znf"/>
</dbReference>
<dbReference type="AlphaFoldDB" id="A0A074M9L9"/>
<dbReference type="InterPro" id="IPR011528">
    <property type="entry name" value="NERD"/>
</dbReference>
<dbReference type="STRING" id="1157490.EL26_14655"/>
<dbReference type="GO" id="GO:0006265">
    <property type="term" value="P:DNA topological change"/>
    <property type="evidence" value="ECO:0007669"/>
    <property type="project" value="InterPro"/>
</dbReference>
<dbReference type="EMBL" id="JMIR01000020">
    <property type="protein sequence ID" value="KEO82622.1"/>
    <property type="molecule type" value="Genomic_DNA"/>
</dbReference>
<dbReference type="Proteomes" id="UP000027931">
    <property type="component" value="Unassembled WGS sequence"/>
</dbReference>
<name>A0A074M9L9_9BACL</name>
<comment type="caution">
    <text evidence="2">The sequence shown here is derived from an EMBL/GenBank/DDBJ whole genome shotgun (WGS) entry which is preliminary data.</text>
</comment>